<evidence type="ECO:0000256" key="1">
    <source>
        <dbReference type="SAM" id="Phobius"/>
    </source>
</evidence>
<organism evidence="2">
    <name type="scientific">viral metagenome</name>
    <dbReference type="NCBI Taxonomy" id="1070528"/>
    <lineage>
        <taxon>unclassified sequences</taxon>
        <taxon>metagenomes</taxon>
        <taxon>organismal metagenomes</taxon>
    </lineage>
</organism>
<dbReference type="EMBL" id="MN739089">
    <property type="protein sequence ID" value="QHS87917.1"/>
    <property type="molecule type" value="Genomic_DNA"/>
</dbReference>
<keyword evidence="1" id="KW-0472">Membrane</keyword>
<keyword evidence="1" id="KW-0812">Transmembrane</keyword>
<protein>
    <submittedName>
        <fullName evidence="2">Uncharacterized protein</fullName>
    </submittedName>
</protein>
<accession>A0A6C0B6S3</accession>
<sequence length="104" mass="12431">MNISHLIEPTVKYYLFSSLQSCHENRVTIYYYVLNIGVFLLFSAIVVYVLYYCYNNKLSPYEKEQKMLRDQSLILSKIRLYQEDLQDRRMSNITNLPTVEAGFR</sequence>
<keyword evidence="1" id="KW-1133">Transmembrane helix</keyword>
<evidence type="ECO:0000313" key="2">
    <source>
        <dbReference type="EMBL" id="QHS87917.1"/>
    </source>
</evidence>
<dbReference type="AlphaFoldDB" id="A0A6C0B6S3"/>
<name>A0A6C0B6S3_9ZZZZ</name>
<feature type="transmembrane region" description="Helical" evidence="1">
    <location>
        <begin position="29"/>
        <end position="54"/>
    </location>
</feature>
<reference evidence="2" key="1">
    <citation type="journal article" date="2020" name="Nature">
        <title>Giant virus diversity and host interactions through global metagenomics.</title>
        <authorList>
            <person name="Schulz F."/>
            <person name="Roux S."/>
            <person name="Paez-Espino D."/>
            <person name="Jungbluth S."/>
            <person name="Walsh D.A."/>
            <person name="Denef V.J."/>
            <person name="McMahon K.D."/>
            <person name="Konstantinidis K.T."/>
            <person name="Eloe-Fadrosh E.A."/>
            <person name="Kyrpides N.C."/>
            <person name="Woyke T."/>
        </authorList>
    </citation>
    <scope>NUCLEOTIDE SEQUENCE</scope>
    <source>
        <strain evidence="2">GVMAG-M-3300010158-13</strain>
    </source>
</reference>
<proteinExistence type="predicted"/>